<sequence length="72" mass="7397">MASGAEVGARLQISWVSRGDGSVARLELRASGAGLQARRAGWSAGVAGAGGQRRDCGCGLEGWQRTAAGRRR</sequence>
<dbReference type="AlphaFoldDB" id="A0ABD3KKD3"/>
<accession>A0ABD3KKD3</accession>
<evidence type="ECO:0000313" key="2">
    <source>
        <dbReference type="Proteomes" id="UP001634007"/>
    </source>
</evidence>
<proteinExistence type="predicted"/>
<name>A0ABD3KKD3_EUCGL</name>
<keyword evidence="2" id="KW-1185">Reference proteome</keyword>
<evidence type="ECO:0000313" key="1">
    <source>
        <dbReference type="EMBL" id="KAL3738067.1"/>
    </source>
</evidence>
<gene>
    <name evidence="1" type="ORF">ACJRO7_019575</name>
</gene>
<protein>
    <submittedName>
        <fullName evidence="1">Uncharacterized protein</fullName>
    </submittedName>
</protein>
<organism evidence="1 2">
    <name type="scientific">Eucalyptus globulus</name>
    <name type="common">Tasmanian blue gum</name>
    <dbReference type="NCBI Taxonomy" id="34317"/>
    <lineage>
        <taxon>Eukaryota</taxon>
        <taxon>Viridiplantae</taxon>
        <taxon>Streptophyta</taxon>
        <taxon>Embryophyta</taxon>
        <taxon>Tracheophyta</taxon>
        <taxon>Spermatophyta</taxon>
        <taxon>Magnoliopsida</taxon>
        <taxon>eudicotyledons</taxon>
        <taxon>Gunneridae</taxon>
        <taxon>Pentapetalae</taxon>
        <taxon>rosids</taxon>
        <taxon>malvids</taxon>
        <taxon>Myrtales</taxon>
        <taxon>Myrtaceae</taxon>
        <taxon>Myrtoideae</taxon>
        <taxon>Eucalypteae</taxon>
        <taxon>Eucalyptus</taxon>
    </lineage>
</organism>
<dbReference type="EMBL" id="JBJKBG010000005">
    <property type="protein sequence ID" value="KAL3738067.1"/>
    <property type="molecule type" value="Genomic_DNA"/>
</dbReference>
<reference evidence="1 2" key="1">
    <citation type="submission" date="2024-11" db="EMBL/GenBank/DDBJ databases">
        <title>Chromosome-level genome assembly of Eucalyptus globulus Labill. provides insights into its genome evolution.</title>
        <authorList>
            <person name="Li X."/>
        </authorList>
    </citation>
    <scope>NUCLEOTIDE SEQUENCE [LARGE SCALE GENOMIC DNA]</scope>
    <source>
        <strain evidence="1">CL2024</strain>
        <tissue evidence="1">Fresh tender leaves</tissue>
    </source>
</reference>
<dbReference type="Proteomes" id="UP001634007">
    <property type="component" value="Unassembled WGS sequence"/>
</dbReference>
<comment type="caution">
    <text evidence="1">The sequence shown here is derived from an EMBL/GenBank/DDBJ whole genome shotgun (WGS) entry which is preliminary data.</text>
</comment>